<evidence type="ECO:0000313" key="1">
    <source>
        <dbReference type="EMBL" id="RNA08700.1"/>
    </source>
</evidence>
<dbReference type="Proteomes" id="UP000276133">
    <property type="component" value="Unassembled WGS sequence"/>
</dbReference>
<dbReference type="AlphaFoldDB" id="A0A3M7QBC7"/>
<keyword evidence="2" id="KW-1185">Reference proteome</keyword>
<proteinExistence type="predicted"/>
<organism evidence="1 2">
    <name type="scientific">Brachionus plicatilis</name>
    <name type="common">Marine rotifer</name>
    <name type="synonym">Brachionus muelleri</name>
    <dbReference type="NCBI Taxonomy" id="10195"/>
    <lineage>
        <taxon>Eukaryota</taxon>
        <taxon>Metazoa</taxon>
        <taxon>Spiralia</taxon>
        <taxon>Gnathifera</taxon>
        <taxon>Rotifera</taxon>
        <taxon>Eurotatoria</taxon>
        <taxon>Monogononta</taxon>
        <taxon>Pseudotrocha</taxon>
        <taxon>Ploima</taxon>
        <taxon>Brachionidae</taxon>
        <taxon>Brachionus</taxon>
    </lineage>
</organism>
<accession>A0A3M7QBC7</accession>
<protein>
    <submittedName>
        <fullName evidence="1">Uncharacterized protein</fullName>
    </submittedName>
</protein>
<reference evidence="1 2" key="1">
    <citation type="journal article" date="2018" name="Sci. Rep.">
        <title>Genomic signatures of local adaptation to the degree of environmental predictability in rotifers.</title>
        <authorList>
            <person name="Franch-Gras L."/>
            <person name="Hahn C."/>
            <person name="Garcia-Roger E.M."/>
            <person name="Carmona M.J."/>
            <person name="Serra M."/>
            <person name="Gomez A."/>
        </authorList>
    </citation>
    <scope>NUCLEOTIDE SEQUENCE [LARGE SCALE GENOMIC DNA]</scope>
    <source>
        <strain evidence="1">HYR1</strain>
    </source>
</reference>
<sequence length="80" mass="8863">MATKLLINGWTRVSPPASTLRLLLTQSRMWSASKLFIIELSLSAKVIKAEKLCFSLRPNESLCDSHTSTNVLTNVLLCIS</sequence>
<gene>
    <name evidence="1" type="ORF">BpHYR1_038972</name>
</gene>
<comment type="caution">
    <text evidence="1">The sequence shown here is derived from an EMBL/GenBank/DDBJ whole genome shotgun (WGS) entry which is preliminary data.</text>
</comment>
<evidence type="ECO:0000313" key="2">
    <source>
        <dbReference type="Proteomes" id="UP000276133"/>
    </source>
</evidence>
<name>A0A3M7QBC7_BRAPC</name>
<dbReference type="EMBL" id="REGN01006655">
    <property type="protein sequence ID" value="RNA08700.1"/>
    <property type="molecule type" value="Genomic_DNA"/>
</dbReference>